<reference evidence="1" key="2">
    <citation type="journal article" date="2020" name="Nat. Commun.">
        <title>Large-scale genome sequencing of mycorrhizal fungi provides insights into the early evolution of symbiotic traits.</title>
        <authorList>
            <person name="Miyauchi S."/>
            <person name="Kiss E."/>
            <person name="Kuo A."/>
            <person name="Drula E."/>
            <person name="Kohler A."/>
            <person name="Sanchez-Garcia M."/>
            <person name="Morin E."/>
            <person name="Andreopoulos B."/>
            <person name="Barry K.W."/>
            <person name="Bonito G."/>
            <person name="Buee M."/>
            <person name="Carver A."/>
            <person name="Chen C."/>
            <person name="Cichocki N."/>
            <person name="Clum A."/>
            <person name="Culley D."/>
            <person name="Crous P.W."/>
            <person name="Fauchery L."/>
            <person name="Girlanda M."/>
            <person name="Hayes R.D."/>
            <person name="Keri Z."/>
            <person name="LaButti K."/>
            <person name="Lipzen A."/>
            <person name="Lombard V."/>
            <person name="Magnuson J."/>
            <person name="Maillard F."/>
            <person name="Murat C."/>
            <person name="Nolan M."/>
            <person name="Ohm R.A."/>
            <person name="Pangilinan J."/>
            <person name="Pereira M.F."/>
            <person name="Perotto S."/>
            <person name="Peter M."/>
            <person name="Pfister S."/>
            <person name="Riley R."/>
            <person name="Sitrit Y."/>
            <person name="Stielow J.B."/>
            <person name="Szollosi G."/>
            <person name="Zifcakova L."/>
            <person name="Stursova M."/>
            <person name="Spatafora J.W."/>
            <person name="Tedersoo L."/>
            <person name="Vaario L.M."/>
            <person name="Yamada A."/>
            <person name="Yan M."/>
            <person name="Wang P."/>
            <person name="Xu J."/>
            <person name="Bruns T."/>
            <person name="Baldrian P."/>
            <person name="Vilgalys R."/>
            <person name="Dunand C."/>
            <person name="Henrissat B."/>
            <person name="Grigoriev I.V."/>
            <person name="Hibbett D."/>
            <person name="Nagy L.G."/>
            <person name="Martin F.M."/>
        </authorList>
    </citation>
    <scope>NUCLEOTIDE SEQUENCE</scope>
    <source>
        <strain evidence="1">P2</strain>
    </source>
</reference>
<name>A0ACB6Z8A7_THEGA</name>
<evidence type="ECO:0000313" key="2">
    <source>
        <dbReference type="Proteomes" id="UP000886501"/>
    </source>
</evidence>
<sequence length="448" mass="50180">MSDTRTPPSDSDLTSALAALRGENPTLGIPKLHALLLSKNPGWLVSERRTRKVLQSLGLTNTVKGPTSASAEGLKYPSSKLLDGLDPLKYTQKGLALRVEYFDQKKGKGLVVITDVSEGTIIWREDPFALAPEWEIFDLTTNSVACTFCSTPFSDPSSPLIAKCPHNSYSAYCPARFCNRLCLTRGTKISHTLLCPARNPKAKELFQFIRVNHWMALHALVQCTTRLLLSAVVPNPRQPDPSLDEEWAVFNSFASLNLEDRESLGSHQHMHPTWKEAFRLYRQALWDPPADADKKRLAKLSKRTFQSAETEVVRKKLNEELFSYDAFLRNLGRMSLNLEGHGGLYVLHSHLNHSCTPNVSVRHLHQSTNLPRISLIAKRDIAAGEELFISYVDPVLPVSARQQKLREWSFRCECERCKAEGLAVGDELGEVRPPTDLEKELKAGLGLF</sequence>
<organism evidence="1 2">
    <name type="scientific">Thelephora ganbajun</name>
    <name type="common">Ganba fungus</name>
    <dbReference type="NCBI Taxonomy" id="370292"/>
    <lineage>
        <taxon>Eukaryota</taxon>
        <taxon>Fungi</taxon>
        <taxon>Dikarya</taxon>
        <taxon>Basidiomycota</taxon>
        <taxon>Agaricomycotina</taxon>
        <taxon>Agaricomycetes</taxon>
        <taxon>Thelephorales</taxon>
        <taxon>Thelephoraceae</taxon>
        <taxon>Thelephora</taxon>
    </lineage>
</organism>
<proteinExistence type="predicted"/>
<reference evidence="1" key="1">
    <citation type="submission" date="2019-10" db="EMBL/GenBank/DDBJ databases">
        <authorList>
            <consortium name="DOE Joint Genome Institute"/>
            <person name="Kuo A."/>
            <person name="Miyauchi S."/>
            <person name="Kiss E."/>
            <person name="Drula E."/>
            <person name="Kohler A."/>
            <person name="Sanchez-Garcia M."/>
            <person name="Andreopoulos B."/>
            <person name="Barry K.W."/>
            <person name="Bonito G."/>
            <person name="Buee M."/>
            <person name="Carver A."/>
            <person name="Chen C."/>
            <person name="Cichocki N."/>
            <person name="Clum A."/>
            <person name="Culley D."/>
            <person name="Crous P.W."/>
            <person name="Fauchery L."/>
            <person name="Girlanda M."/>
            <person name="Hayes R."/>
            <person name="Keri Z."/>
            <person name="Labutti K."/>
            <person name="Lipzen A."/>
            <person name="Lombard V."/>
            <person name="Magnuson J."/>
            <person name="Maillard F."/>
            <person name="Morin E."/>
            <person name="Murat C."/>
            <person name="Nolan M."/>
            <person name="Ohm R."/>
            <person name="Pangilinan J."/>
            <person name="Pereira M."/>
            <person name="Perotto S."/>
            <person name="Peter M."/>
            <person name="Riley R."/>
            <person name="Sitrit Y."/>
            <person name="Stielow B."/>
            <person name="Szollosi G."/>
            <person name="Zifcakova L."/>
            <person name="Stursova M."/>
            <person name="Spatafora J.W."/>
            <person name="Tedersoo L."/>
            <person name="Vaario L.-M."/>
            <person name="Yamada A."/>
            <person name="Yan M."/>
            <person name="Wang P."/>
            <person name="Xu J."/>
            <person name="Bruns T."/>
            <person name="Baldrian P."/>
            <person name="Vilgalys R."/>
            <person name="Henrissat B."/>
            <person name="Grigoriev I.V."/>
            <person name="Hibbett D."/>
            <person name="Nagy L.G."/>
            <person name="Martin F.M."/>
        </authorList>
    </citation>
    <scope>NUCLEOTIDE SEQUENCE</scope>
    <source>
        <strain evidence="1">P2</strain>
    </source>
</reference>
<evidence type="ECO:0000313" key="1">
    <source>
        <dbReference type="EMBL" id="KAF9645792.1"/>
    </source>
</evidence>
<gene>
    <name evidence="1" type="ORF">BDM02DRAFT_412482</name>
</gene>
<protein>
    <submittedName>
        <fullName evidence="1">SET domain-containing protein</fullName>
    </submittedName>
</protein>
<dbReference type="Proteomes" id="UP000886501">
    <property type="component" value="Unassembled WGS sequence"/>
</dbReference>
<keyword evidence="2" id="KW-1185">Reference proteome</keyword>
<accession>A0ACB6Z8A7</accession>
<dbReference type="EMBL" id="MU118078">
    <property type="protein sequence ID" value="KAF9645792.1"/>
    <property type="molecule type" value="Genomic_DNA"/>
</dbReference>
<comment type="caution">
    <text evidence="1">The sequence shown here is derived from an EMBL/GenBank/DDBJ whole genome shotgun (WGS) entry which is preliminary data.</text>
</comment>